<dbReference type="EMBL" id="MK838116">
    <property type="protein sequence ID" value="QDH47116.1"/>
    <property type="molecule type" value="Genomic_DNA"/>
</dbReference>
<keyword evidence="3" id="KW-1185">Reference proteome</keyword>
<proteinExistence type="predicted"/>
<protein>
    <submittedName>
        <fullName evidence="2">Uncharacterized protein</fullName>
    </submittedName>
</protein>
<feature type="region of interest" description="Disordered" evidence="1">
    <location>
        <begin position="190"/>
        <end position="234"/>
    </location>
</feature>
<evidence type="ECO:0000256" key="1">
    <source>
        <dbReference type="SAM" id="MobiDB-lite"/>
    </source>
</evidence>
<dbReference type="Proteomes" id="UP000318420">
    <property type="component" value="Segment"/>
</dbReference>
<organism evidence="2 3">
    <name type="scientific">Aeromonas phage LAh10</name>
    <dbReference type="NCBI Taxonomy" id="2591025"/>
    <lineage>
        <taxon>Viruses</taxon>
        <taxon>Duplodnaviria</taxon>
        <taxon>Heunggongvirae</taxon>
        <taxon>Uroviricota</taxon>
        <taxon>Caudoviricetes</taxon>
        <taxon>Chimalliviridae</taxon>
        <taxon>Ludhianavirus</taxon>
        <taxon>Ludhianavirus LAh10</taxon>
    </lineage>
</organism>
<name>A0A514A1K3_9CAUD</name>
<accession>A0A514A1K3</accession>
<feature type="compositionally biased region" description="Basic and acidic residues" evidence="1">
    <location>
        <begin position="210"/>
        <end position="229"/>
    </location>
</feature>
<evidence type="ECO:0000313" key="2">
    <source>
        <dbReference type="EMBL" id="QDH47116.1"/>
    </source>
</evidence>
<evidence type="ECO:0000313" key="3">
    <source>
        <dbReference type="Proteomes" id="UP000318420"/>
    </source>
</evidence>
<gene>
    <name evidence="2" type="ORF">LAh10_126</name>
</gene>
<reference evidence="2 3" key="1">
    <citation type="submission" date="2019-04" db="EMBL/GenBank/DDBJ databases">
        <title>Novel bacteriophages capable of disrupting biofilms from clinical strains of Aeromonas hydrophila with intrinsic antibiotic resistance.</title>
        <authorList>
            <person name="Kabwe M."/>
            <person name="Brown T.L."/>
            <person name="Speirs L."/>
            <person name="Ku H."/>
            <person name="Leach M."/>
            <person name="Chan H.T."/>
            <person name="Petrovski S."/>
            <person name="Lock P."/>
            <person name="Tucci J."/>
        </authorList>
    </citation>
    <scope>NUCLEOTIDE SEQUENCE [LARGE SCALE GENOMIC DNA]</scope>
</reference>
<sequence>MINEQMLAGAIRKAIEPLTTIEDNNLFMYEVGQVLCRFKTNIYMMLDEDMCYRDPNELINFVITAGADIVNAGGYTEIIKRDQTVLRISGVHDYGATVLEQGREFLYNEDISDLIPADRLVRMHDTHFMSARQEGEGAPKNDLERFESLGFNLESAHGYHFNTDRFLDARATASMTISGRVFAAAYAKKRRETAERHPGSEGRYLSQGREANRLQRLEDESNPIPEERPGLSGRQFHMQFMAK</sequence>